<dbReference type="InterPro" id="IPR027417">
    <property type="entry name" value="P-loop_NTPase"/>
</dbReference>
<dbReference type="Pfam" id="PF13671">
    <property type="entry name" value="AAA_33"/>
    <property type="match status" value="1"/>
</dbReference>
<organism evidence="1 2">
    <name type="scientific">Nannocystis radixulma</name>
    <dbReference type="NCBI Taxonomy" id="2995305"/>
    <lineage>
        <taxon>Bacteria</taxon>
        <taxon>Pseudomonadati</taxon>
        <taxon>Myxococcota</taxon>
        <taxon>Polyangia</taxon>
        <taxon>Nannocystales</taxon>
        <taxon>Nannocystaceae</taxon>
        <taxon>Nannocystis</taxon>
    </lineage>
</organism>
<dbReference type="SUPFAM" id="SSF52540">
    <property type="entry name" value="P-loop containing nucleoside triphosphate hydrolases"/>
    <property type="match status" value="1"/>
</dbReference>
<reference evidence="1 2" key="1">
    <citation type="submission" date="2022-11" db="EMBL/GenBank/DDBJ databases">
        <title>Minimal conservation of predation-associated metabolite biosynthetic gene clusters underscores biosynthetic potential of Myxococcota including descriptions for ten novel species: Archangium lansinium sp. nov., Myxococcus landrumus sp. nov., Nannocystis bai.</title>
        <authorList>
            <person name="Ahearne A."/>
            <person name="Stevens C."/>
            <person name="Dowd S."/>
        </authorList>
    </citation>
    <scope>NUCLEOTIDE SEQUENCE [LARGE SCALE GENOMIC DNA]</scope>
    <source>
        <strain evidence="1 2">NCELM</strain>
    </source>
</reference>
<dbReference type="RefSeq" id="WP_272005321.1">
    <property type="nucleotide sequence ID" value="NZ_JAQNDN010000020.1"/>
</dbReference>
<proteinExistence type="predicted"/>
<protein>
    <recommendedName>
        <fullName evidence="3">AAA domain-containing protein</fullName>
    </recommendedName>
</protein>
<dbReference type="EMBL" id="JAQNDN010000020">
    <property type="protein sequence ID" value="MDC0672988.1"/>
    <property type="molecule type" value="Genomic_DNA"/>
</dbReference>
<keyword evidence="2" id="KW-1185">Reference proteome</keyword>
<accession>A0ABT5BFT1</accession>
<dbReference type="Gene3D" id="3.40.50.300">
    <property type="entry name" value="P-loop containing nucleotide triphosphate hydrolases"/>
    <property type="match status" value="1"/>
</dbReference>
<evidence type="ECO:0000313" key="1">
    <source>
        <dbReference type="EMBL" id="MDC0672988.1"/>
    </source>
</evidence>
<gene>
    <name evidence="1" type="ORF">POL58_34865</name>
</gene>
<evidence type="ECO:0008006" key="3">
    <source>
        <dbReference type="Google" id="ProtNLM"/>
    </source>
</evidence>
<name>A0ABT5BFT1_9BACT</name>
<evidence type="ECO:0000313" key="2">
    <source>
        <dbReference type="Proteomes" id="UP001217838"/>
    </source>
</evidence>
<sequence length="221" mass="22903">MAERPGPLVLIGPPGAGKTSVADEMAKRTGRSRLALDAGWVAQLRRQPAIAAVEPRALVEPDGDVLPSRRRAYLMEVRERLTAAHGESTAARALEQAKARAVLDMVEGAGDDAIVDFGAGHSIYEHLDLRAAVAAALSRAFVVLLLPCAEPAAAVAILAARLAAQGRPVSAGRLAEYVEHPSNRALADATLHTGTGTIAEVAAQLVALAAEFKASGRTGPC</sequence>
<dbReference type="Proteomes" id="UP001217838">
    <property type="component" value="Unassembled WGS sequence"/>
</dbReference>
<comment type="caution">
    <text evidence="1">The sequence shown here is derived from an EMBL/GenBank/DDBJ whole genome shotgun (WGS) entry which is preliminary data.</text>
</comment>